<dbReference type="PANTHER" id="PTHR43677">
    <property type="entry name" value="SHORT-CHAIN DEHYDROGENASE/REDUCTASE"/>
    <property type="match status" value="1"/>
</dbReference>
<dbReference type="CDD" id="cd08241">
    <property type="entry name" value="QOR1"/>
    <property type="match status" value="1"/>
</dbReference>
<dbReference type="Pfam" id="PF00107">
    <property type="entry name" value="ADH_zinc_N"/>
    <property type="match status" value="1"/>
</dbReference>
<keyword evidence="3" id="KW-1185">Reference proteome</keyword>
<dbReference type="SMART" id="SM00829">
    <property type="entry name" value="PKS_ER"/>
    <property type="match status" value="1"/>
</dbReference>
<feature type="domain" description="Enoyl reductase (ER)" evidence="1">
    <location>
        <begin position="12"/>
        <end position="328"/>
    </location>
</feature>
<dbReference type="PANTHER" id="PTHR43677:SF4">
    <property type="entry name" value="QUINONE OXIDOREDUCTASE-LIKE PROTEIN 2"/>
    <property type="match status" value="1"/>
</dbReference>
<proteinExistence type="predicted"/>
<dbReference type="InterPro" id="IPR020843">
    <property type="entry name" value="ER"/>
</dbReference>
<gene>
    <name evidence="2" type="ORF">PVAG01_10246</name>
</gene>
<dbReference type="Pfam" id="PF08240">
    <property type="entry name" value="ADH_N"/>
    <property type="match status" value="1"/>
</dbReference>
<dbReference type="InterPro" id="IPR036291">
    <property type="entry name" value="NAD(P)-bd_dom_sf"/>
</dbReference>
<sequence>MMKAVYIDKFVQSYDEIKVSNIADPKPKDNEVVIEIAAAGVNYVDLLYAKGKHQNNRNLVRPPFVLGLEFAGTVISAPAECNFVLGDRVFGAGLGSYATRIAVKPSSLHKVAWGWSFRDAAGIAATAPVSYGALIIRGKLRAGETVLIHAAAGGLGLMAVQIAKAVGATVIATAGSEEKLAVAKRFGADHCVNYNVNEDWWRLVLELTDGHGVEVVYDSVGLVDQSLKCLQHKGRVIVVGFAGSEGDIEKIAMNRVLLKQAQIIGYRFGETGRRYPQENLATWYGLKQMLEQHLIEPTIFDKKYYGLESVVPALVDLAERRVWGKAVVVIGGGISRL</sequence>
<dbReference type="PROSITE" id="PS01162">
    <property type="entry name" value="QOR_ZETA_CRYSTAL"/>
    <property type="match status" value="1"/>
</dbReference>
<dbReference type="InterPro" id="IPR002364">
    <property type="entry name" value="Quin_OxRdtase/zeta-crystal_CS"/>
</dbReference>
<dbReference type="Gene3D" id="3.40.50.720">
    <property type="entry name" value="NAD(P)-binding Rossmann-like Domain"/>
    <property type="match status" value="1"/>
</dbReference>
<accession>A0ABR4P5F3</accession>
<evidence type="ECO:0000313" key="2">
    <source>
        <dbReference type="EMBL" id="KAL3418530.1"/>
    </source>
</evidence>
<reference evidence="2 3" key="1">
    <citation type="submission" date="2024-06" db="EMBL/GenBank/DDBJ databases">
        <title>Complete genome of Phlyctema vagabunda strain 19-DSS-EL-015.</title>
        <authorList>
            <person name="Fiorenzani C."/>
        </authorList>
    </citation>
    <scope>NUCLEOTIDE SEQUENCE [LARGE SCALE GENOMIC DNA]</scope>
    <source>
        <strain evidence="2 3">19-DSS-EL-015</strain>
    </source>
</reference>
<name>A0ABR4P5F3_9HELO</name>
<dbReference type="Proteomes" id="UP001629113">
    <property type="component" value="Unassembled WGS sequence"/>
</dbReference>
<dbReference type="InterPro" id="IPR013149">
    <property type="entry name" value="ADH-like_C"/>
</dbReference>
<protein>
    <submittedName>
        <fullName evidence="2">Zeta-crystallin</fullName>
    </submittedName>
</protein>
<dbReference type="EMBL" id="JBFCZG010000009">
    <property type="protein sequence ID" value="KAL3418530.1"/>
    <property type="molecule type" value="Genomic_DNA"/>
</dbReference>
<comment type="caution">
    <text evidence="2">The sequence shown here is derived from an EMBL/GenBank/DDBJ whole genome shotgun (WGS) entry which is preliminary data.</text>
</comment>
<organism evidence="2 3">
    <name type="scientific">Phlyctema vagabunda</name>
    <dbReference type="NCBI Taxonomy" id="108571"/>
    <lineage>
        <taxon>Eukaryota</taxon>
        <taxon>Fungi</taxon>
        <taxon>Dikarya</taxon>
        <taxon>Ascomycota</taxon>
        <taxon>Pezizomycotina</taxon>
        <taxon>Leotiomycetes</taxon>
        <taxon>Helotiales</taxon>
        <taxon>Dermateaceae</taxon>
        <taxon>Phlyctema</taxon>
    </lineage>
</organism>
<dbReference type="Gene3D" id="3.90.180.10">
    <property type="entry name" value="Medium-chain alcohol dehydrogenases, catalytic domain"/>
    <property type="match status" value="1"/>
</dbReference>
<evidence type="ECO:0000313" key="3">
    <source>
        <dbReference type="Proteomes" id="UP001629113"/>
    </source>
</evidence>
<dbReference type="InterPro" id="IPR051397">
    <property type="entry name" value="Zn-ADH-like_protein"/>
</dbReference>
<evidence type="ECO:0000259" key="1">
    <source>
        <dbReference type="SMART" id="SM00829"/>
    </source>
</evidence>
<dbReference type="InterPro" id="IPR011032">
    <property type="entry name" value="GroES-like_sf"/>
</dbReference>
<dbReference type="InterPro" id="IPR013154">
    <property type="entry name" value="ADH-like_N"/>
</dbReference>
<dbReference type="SUPFAM" id="SSF51735">
    <property type="entry name" value="NAD(P)-binding Rossmann-fold domains"/>
    <property type="match status" value="1"/>
</dbReference>
<dbReference type="SUPFAM" id="SSF50129">
    <property type="entry name" value="GroES-like"/>
    <property type="match status" value="1"/>
</dbReference>